<evidence type="ECO:0000256" key="5">
    <source>
        <dbReference type="ARBA" id="ARBA00022777"/>
    </source>
</evidence>
<dbReference type="PANTHER" id="PTHR44936">
    <property type="entry name" value="SENSOR PROTEIN CREC"/>
    <property type="match status" value="1"/>
</dbReference>
<dbReference type="Gene3D" id="3.30.565.10">
    <property type="entry name" value="Histidine kinase-like ATPase, C-terminal domain"/>
    <property type="match status" value="1"/>
</dbReference>
<dbReference type="InterPro" id="IPR011622">
    <property type="entry name" value="7TMR_DISM_rcpt_extracell_dom2"/>
</dbReference>
<comment type="caution">
    <text evidence="11">The sequence shown here is derived from an EMBL/GenBank/DDBJ whole genome shotgun (WGS) entry which is preliminary data.</text>
</comment>
<dbReference type="EC" id="2.7.13.3" evidence="2"/>
<dbReference type="InterPro" id="IPR036097">
    <property type="entry name" value="HisK_dim/P_sf"/>
</dbReference>
<sequence>MSRFGLTIASIWLQICLLGAAAQAAVEVGPDFTSSDLIGEISYFLDEDRDLSVEDVLGPQINFQQVEDPFPRFGYTRARIWLRFEVQNLEDRERETRLWVRENFFQYFAVFVVHEDGRVDTVEDLTPQSTFSERPVPYAQLVAPLNLQPNETATILVRYASGGSSEAKMTLESRESFAGQAANNTAKKFVFYGMMTIMVVAALIAFAILRLSVFPAYAAYAGSILMYIVHSDGTGFQYLWPNAPWFNTNASLVWGSSFIICGAIYTRLFLETAKYHPVMNKVLYAVIAAAIGLDIYALIDTQMAKKLMVLFALISIIACISAGVVAAIERFKMVRFFMFAWIGGAFAALIMTLQHWIGLDISQEAQLDFMRLVMVLDAGLMGLAIADRYLQERTLQQEVLQENLAQTRENLDLSRRLQALENKYAEAEEAARDRDISSQNALHDLRQPLNALRLTVNSLTGDDRLSDGWATAETTLDYLENLLAEHVSANNEAPASSEMIGLPELLNTIHAMFIEDAQQKGTNLLLDPDIPDVEVPALQVMRILSNLVANAIKYSTEGAIRLHASRRGKTIAVEVRDDGPGLTQEEFQLAIRRKVRLERHSDGIEGQGFGLAIAHDLAESLNFDLQLLAPEGKGAAISLNMPVPVSQSG</sequence>
<feature type="coiled-coil region" evidence="7">
    <location>
        <begin position="390"/>
        <end position="437"/>
    </location>
</feature>
<dbReference type="Proteomes" id="UP001151234">
    <property type="component" value="Unassembled WGS sequence"/>
</dbReference>
<reference evidence="11" key="1">
    <citation type="submission" date="2022-11" db="EMBL/GenBank/DDBJ databases">
        <title>Draft genome sequence of Hoeflea poritis E7-10 and Hoeflea prorocentri PM5-8, separated from scleractinian coral Porites lutea and marine dinoflagellate.</title>
        <authorList>
            <person name="Zhang G."/>
            <person name="Wei Q."/>
            <person name="Cai L."/>
        </authorList>
    </citation>
    <scope>NUCLEOTIDE SEQUENCE</scope>
    <source>
        <strain evidence="11">PM5-8</strain>
    </source>
</reference>
<feature type="transmembrane region" description="Helical" evidence="8">
    <location>
        <begin position="311"/>
        <end position="329"/>
    </location>
</feature>
<protein>
    <recommendedName>
        <fullName evidence="2">histidine kinase</fullName>
        <ecNumber evidence="2">2.7.13.3</ecNumber>
    </recommendedName>
</protein>
<dbReference type="AlphaFoldDB" id="A0A9X3UI31"/>
<feature type="transmembrane region" description="Helical" evidence="8">
    <location>
        <begin position="282"/>
        <end position="299"/>
    </location>
</feature>
<accession>A0A9X3UI31</accession>
<evidence type="ECO:0000256" key="3">
    <source>
        <dbReference type="ARBA" id="ARBA00022553"/>
    </source>
</evidence>
<name>A0A9X3UI31_9HYPH</name>
<keyword evidence="12" id="KW-1185">Reference proteome</keyword>
<evidence type="ECO:0000256" key="8">
    <source>
        <dbReference type="SAM" id="Phobius"/>
    </source>
</evidence>
<evidence type="ECO:0000256" key="9">
    <source>
        <dbReference type="SAM" id="SignalP"/>
    </source>
</evidence>
<feature type="signal peptide" evidence="9">
    <location>
        <begin position="1"/>
        <end position="24"/>
    </location>
</feature>
<feature type="transmembrane region" description="Helical" evidence="8">
    <location>
        <begin position="336"/>
        <end position="357"/>
    </location>
</feature>
<keyword evidence="6" id="KW-0902">Two-component regulatory system</keyword>
<feature type="transmembrane region" description="Helical" evidence="8">
    <location>
        <begin position="189"/>
        <end position="209"/>
    </location>
</feature>
<evidence type="ECO:0000313" key="12">
    <source>
        <dbReference type="Proteomes" id="UP001151234"/>
    </source>
</evidence>
<dbReference type="InterPro" id="IPR011623">
    <property type="entry name" value="7TMR_DISM_rcpt_extracell_dom1"/>
</dbReference>
<evidence type="ECO:0000256" key="1">
    <source>
        <dbReference type="ARBA" id="ARBA00000085"/>
    </source>
</evidence>
<evidence type="ECO:0000256" key="2">
    <source>
        <dbReference type="ARBA" id="ARBA00012438"/>
    </source>
</evidence>
<dbReference type="GO" id="GO:0000155">
    <property type="term" value="F:phosphorelay sensor kinase activity"/>
    <property type="evidence" value="ECO:0007669"/>
    <property type="project" value="InterPro"/>
</dbReference>
<evidence type="ECO:0000256" key="4">
    <source>
        <dbReference type="ARBA" id="ARBA00022679"/>
    </source>
</evidence>
<dbReference type="PROSITE" id="PS50109">
    <property type="entry name" value="HIS_KIN"/>
    <property type="match status" value="1"/>
</dbReference>
<dbReference type="PANTHER" id="PTHR44936:SF9">
    <property type="entry name" value="SENSOR PROTEIN CREC"/>
    <property type="match status" value="1"/>
</dbReference>
<evidence type="ECO:0000256" key="6">
    <source>
        <dbReference type="ARBA" id="ARBA00023012"/>
    </source>
</evidence>
<feature type="transmembrane region" description="Helical" evidence="8">
    <location>
        <begin position="216"/>
        <end position="240"/>
    </location>
</feature>
<dbReference type="InterPro" id="IPR004358">
    <property type="entry name" value="Sig_transdc_His_kin-like_C"/>
</dbReference>
<dbReference type="Gene3D" id="1.10.287.130">
    <property type="match status" value="1"/>
</dbReference>
<dbReference type="Pfam" id="PF02518">
    <property type="entry name" value="HATPase_c"/>
    <property type="match status" value="1"/>
</dbReference>
<feature type="transmembrane region" description="Helical" evidence="8">
    <location>
        <begin position="252"/>
        <end position="270"/>
    </location>
</feature>
<feature type="chain" id="PRO_5040728540" description="histidine kinase" evidence="9">
    <location>
        <begin position="25"/>
        <end position="649"/>
    </location>
</feature>
<evidence type="ECO:0000259" key="10">
    <source>
        <dbReference type="PROSITE" id="PS50109"/>
    </source>
</evidence>
<feature type="domain" description="Histidine kinase" evidence="10">
    <location>
        <begin position="440"/>
        <end position="645"/>
    </location>
</feature>
<dbReference type="RefSeq" id="WP_267991025.1">
    <property type="nucleotide sequence ID" value="NZ_JAPJZI010000001.1"/>
</dbReference>
<comment type="catalytic activity">
    <reaction evidence="1">
        <text>ATP + protein L-histidine = ADP + protein N-phospho-L-histidine.</text>
        <dbReference type="EC" id="2.7.13.3"/>
    </reaction>
</comment>
<proteinExistence type="predicted"/>
<dbReference type="Pfam" id="PF07696">
    <property type="entry name" value="7TMR-DISMED2"/>
    <property type="match status" value="1"/>
</dbReference>
<keyword evidence="5 11" id="KW-0418">Kinase</keyword>
<dbReference type="Pfam" id="PF07695">
    <property type="entry name" value="7TMR-DISM_7TM"/>
    <property type="match status" value="1"/>
</dbReference>
<evidence type="ECO:0000313" key="11">
    <source>
        <dbReference type="EMBL" id="MDA5399598.1"/>
    </source>
</evidence>
<dbReference type="InterPro" id="IPR036890">
    <property type="entry name" value="HATPase_C_sf"/>
</dbReference>
<gene>
    <name evidence="11" type="ORF">OQ273_13520</name>
</gene>
<keyword evidence="3" id="KW-0597">Phosphoprotein</keyword>
<keyword evidence="7" id="KW-0175">Coiled coil</keyword>
<dbReference type="InterPro" id="IPR005467">
    <property type="entry name" value="His_kinase_dom"/>
</dbReference>
<keyword evidence="8" id="KW-1133">Transmembrane helix</keyword>
<dbReference type="InterPro" id="IPR003594">
    <property type="entry name" value="HATPase_dom"/>
</dbReference>
<dbReference type="PRINTS" id="PR00344">
    <property type="entry name" value="BCTRLSENSOR"/>
</dbReference>
<dbReference type="SUPFAM" id="SSF55874">
    <property type="entry name" value="ATPase domain of HSP90 chaperone/DNA topoisomerase II/histidine kinase"/>
    <property type="match status" value="1"/>
</dbReference>
<keyword evidence="8" id="KW-0812">Transmembrane</keyword>
<dbReference type="Gene3D" id="2.60.40.2380">
    <property type="match status" value="1"/>
</dbReference>
<dbReference type="EMBL" id="JAPJZI010000001">
    <property type="protein sequence ID" value="MDA5399598.1"/>
    <property type="molecule type" value="Genomic_DNA"/>
</dbReference>
<evidence type="ECO:0000256" key="7">
    <source>
        <dbReference type="SAM" id="Coils"/>
    </source>
</evidence>
<dbReference type="InterPro" id="IPR050980">
    <property type="entry name" value="2C_sensor_his_kinase"/>
</dbReference>
<dbReference type="SMART" id="SM00387">
    <property type="entry name" value="HATPase_c"/>
    <property type="match status" value="1"/>
</dbReference>
<dbReference type="SUPFAM" id="SSF47384">
    <property type="entry name" value="Homodimeric domain of signal transducing histidine kinase"/>
    <property type="match status" value="1"/>
</dbReference>
<keyword evidence="9" id="KW-0732">Signal</keyword>
<keyword evidence="8" id="KW-0472">Membrane</keyword>
<keyword evidence="4" id="KW-0808">Transferase</keyword>
<organism evidence="11 12">
    <name type="scientific">Hoeflea prorocentri</name>
    <dbReference type="NCBI Taxonomy" id="1922333"/>
    <lineage>
        <taxon>Bacteria</taxon>
        <taxon>Pseudomonadati</taxon>
        <taxon>Pseudomonadota</taxon>
        <taxon>Alphaproteobacteria</taxon>
        <taxon>Hyphomicrobiales</taxon>
        <taxon>Rhizobiaceae</taxon>
        <taxon>Hoeflea</taxon>
    </lineage>
</organism>